<feature type="non-terminal residue" evidence="1">
    <location>
        <position position="1"/>
    </location>
</feature>
<protein>
    <submittedName>
        <fullName evidence="1">Uncharacterized protein</fullName>
    </submittedName>
</protein>
<gene>
    <name evidence="1" type="ORF">PCOR1329_LOCUS20671</name>
</gene>
<evidence type="ECO:0000313" key="1">
    <source>
        <dbReference type="EMBL" id="CAK0818345.1"/>
    </source>
</evidence>
<organism evidence="1 2">
    <name type="scientific">Prorocentrum cordatum</name>
    <dbReference type="NCBI Taxonomy" id="2364126"/>
    <lineage>
        <taxon>Eukaryota</taxon>
        <taxon>Sar</taxon>
        <taxon>Alveolata</taxon>
        <taxon>Dinophyceae</taxon>
        <taxon>Prorocentrales</taxon>
        <taxon>Prorocentraceae</taxon>
        <taxon>Prorocentrum</taxon>
    </lineage>
</organism>
<dbReference type="Proteomes" id="UP001189429">
    <property type="component" value="Unassembled WGS sequence"/>
</dbReference>
<accession>A0ABN9RHS1</accession>
<dbReference type="EMBL" id="CAUYUJ010006704">
    <property type="protein sequence ID" value="CAK0818345.1"/>
    <property type="molecule type" value="Genomic_DNA"/>
</dbReference>
<keyword evidence="2" id="KW-1185">Reference proteome</keyword>
<evidence type="ECO:0000313" key="2">
    <source>
        <dbReference type="Proteomes" id="UP001189429"/>
    </source>
</evidence>
<name>A0ABN9RHS1_9DINO</name>
<sequence length="192" mass="20481">PGRASVGGGAGLRPQRAGVLGVRLRRGVARGSAAAGAREVARLQAAARESPSLLAEQALNKWFPGRQGGGAAPAIILVRSASAEEGGRRPSVIDGRRGEGVANFSARVKTYLGSKRWAPYRLDAAGWYLGLPQVGLKARDGYIKEYFVSERRTIRLRSFLSSPGIPATSTSPRQFWTNLCLPFGSCVLALHR</sequence>
<proteinExistence type="predicted"/>
<reference evidence="1" key="1">
    <citation type="submission" date="2023-10" db="EMBL/GenBank/DDBJ databases">
        <authorList>
            <person name="Chen Y."/>
            <person name="Shah S."/>
            <person name="Dougan E. K."/>
            <person name="Thang M."/>
            <person name="Chan C."/>
        </authorList>
    </citation>
    <scope>NUCLEOTIDE SEQUENCE [LARGE SCALE GENOMIC DNA]</scope>
</reference>
<comment type="caution">
    <text evidence="1">The sequence shown here is derived from an EMBL/GenBank/DDBJ whole genome shotgun (WGS) entry which is preliminary data.</text>
</comment>